<keyword evidence="2" id="KW-1185">Reference proteome</keyword>
<comment type="caution">
    <text evidence="1">The sequence shown here is derived from an EMBL/GenBank/DDBJ whole genome shotgun (WGS) entry which is preliminary data.</text>
</comment>
<proteinExistence type="predicted"/>
<protein>
    <submittedName>
        <fullName evidence="1">MRC1-like domain-containing protein</fullName>
    </submittedName>
</protein>
<accession>A0ACB8AMZ4</accession>
<gene>
    <name evidence="1" type="ORF">BJ138DRAFT_1143905</name>
</gene>
<sequence length="1466" mass="161692">MDAESSSSPVRPIKRATVTYGRRRHVEADECDSSMTLAGPSSPADILASPAIQSKDETKILLNASQESRSSAETCAEDGSDAGAEESVFQFDWKRKLQEMDEKFDENNESMQGIVSQMRVPPLAFQLESEVSAPFEGNENERADTMAHSPTTLGETTNSAGGSLTFPKSGHNLPLISTNEPSPESLAASRRRRISKTIDSDSEREGGSLSAESPVRNSVSISHLPSPSTPPTSEFEMPLEKTKADKGKGKASVRNVPPLRFDSETPMSDSIPKNHKGKRRENSSRPKIKAPTKKERRETALESTRILASRPVEIARTEGPTRTFMWLLERVKSDPKTIERRSSVPSSDPIQSFSSPQPGDSGSAAGSNPLSFGIASTLLAPPPRDLARNLSLTTSPLLQPPSVAARPLGEDSDDSEELGDISSIIRREEEKQKAEGAKNRLMEAKRLALQTQSRNTTWNNDSDDDLEIVHGDMHTVADNEAAQRKSDKLIGARPSKTISREQELSRLRASKSSGNNRSSHIPSSGLGEHLRESARSSFAAIPKSTKNTGVRTRNNLNKMLQNTIEAEKVKKIKEKEEEWVQRGGTLSKDETAEQKSLADRLGEYVENGLRNAVGAEDYEEHDSEWSDSDYEPAMRGSASPEPTDGDGDHVLEDIHSGAENDNQATDNDIDDEENLVPRHRISLGRAPRIIDSDDEDENDPQSHTRSRGRILVPDTSVMEIQELEHQVLQGNAESSLEEQTEDENDKENNTQLMFDRSDDKENKAVVRHSTSLPRPLLGDRPESLFGLEDGVRKSLSISSSFAETDDGMDLSLDDPRSPFKELLKEDDPFASPSASNSPFSARLLQATAPHPKSPVPAASTSRLSLDSPALLNSERINRLSSPQSTDLGAENDIRSKPLALQPSFLESLNDKRSPSLSFAPLNPVANGGFSQFFSDDNDENSAPPKIASRSNANELSLSLDVGLQPALEVSGTLRRKADGIFEKEQDYIIEAAAKKPTHKEVLYVNDHGFLTQTKPVESSPEVYRMTPSQAAKLHATQSLHDVGQSSGSRAPLRTLSFMATQESPEARPLRRLRRRSSSPSEARILNLNPPASPTIPKKKHVNALDVLMKPPAYSKADKARVEKSAFVAAEAEESDEEDRFGFGGKKDVDDEEEADDDDQDKVVEGLVDDTQMDEDTERPDLVQEKFREHEEEEDKKLEKLHQDAVEGKLRMKRRGRGIGFEDDSDDEDEDERNRRIRNRMYKKRKIAGDNLEALGQNEETRAFYEAYQHDLADDDNEFMHLQQEDTEMANEDQEDVEDDREAVSVSELRARLRQAAQNQESFQSLDPNDTTWVDRAEEENDGVRIKLLPLNQSKSVARQSSTGQPDLETERFRRTVESDQERTKLQSWAKSQGGHRNQGTGRSAVGAAVTGHARTKVKTGGGSLRSAQMSVVGSVSTASVDRGNTGKLVKGASMLASVSDRSSRFG</sequence>
<dbReference type="EMBL" id="MU267614">
    <property type="protein sequence ID" value="KAH7914378.1"/>
    <property type="molecule type" value="Genomic_DNA"/>
</dbReference>
<evidence type="ECO:0000313" key="1">
    <source>
        <dbReference type="EMBL" id="KAH7914378.1"/>
    </source>
</evidence>
<name>A0ACB8AMZ4_9AGAM</name>
<dbReference type="Proteomes" id="UP000790377">
    <property type="component" value="Unassembled WGS sequence"/>
</dbReference>
<reference evidence="1" key="1">
    <citation type="journal article" date="2021" name="New Phytol.">
        <title>Evolutionary innovations through gain and loss of genes in the ectomycorrhizal Boletales.</title>
        <authorList>
            <person name="Wu G."/>
            <person name="Miyauchi S."/>
            <person name="Morin E."/>
            <person name="Kuo A."/>
            <person name="Drula E."/>
            <person name="Varga T."/>
            <person name="Kohler A."/>
            <person name="Feng B."/>
            <person name="Cao Y."/>
            <person name="Lipzen A."/>
            <person name="Daum C."/>
            <person name="Hundley H."/>
            <person name="Pangilinan J."/>
            <person name="Johnson J."/>
            <person name="Barry K."/>
            <person name="LaButti K."/>
            <person name="Ng V."/>
            <person name="Ahrendt S."/>
            <person name="Min B."/>
            <person name="Choi I.G."/>
            <person name="Park H."/>
            <person name="Plett J.M."/>
            <person name="Magnuson J."/>
            <person name="Spatafora J.W."/>
            <person name="Nagy L.G."/>
            <person name="Henrissat B."/>
            <person name="Grigoriev I.V."/>
            <person name="Yang Z.L."/>
            <person name="Xu J."/>
            <person name="Martin F.M."/>
        </authorList>
    </citation>
    <scope>NUCLEOTIDE SEQUENCE</scope>
    <source>
        <strain evidence="1">ATCC 28755</strain>
    </source>
</reference>
<evidence type="ECO:0000313" key="2">
    <source>
        <dbReference type="Proteomes" id="UP000790377"/>
    </source>
</evidence>
<organism evidence="1 2">
    <name type="scientific">Hygrophoropsis aurantiaca</name>
    <dbReference type="NCBI Taxonomy" id="72124"/>
    <lineage>
        <taxon>Eukaryota</taxon>
        <taxon>Fungi</taxon>
        <taxon>Dikarya</taxon>
        <taxon>Basidiomycota</taxon>
        <taxon>Agaricomycotina</taxon>
        <taxon>Agaricomycetes</taxon>
        <taxon>Agaricomycetidae</taxon>
        <taxon>Boletales</taxon>
        <taxon>Coniophorineae</taxon>
        <taxon>Hygrophoropsidaceae</taxon>
        <taxon>Hygrophoropsis</taxon>
    </lineage>
</organism>